<proteinExistence type="predicted"/>
<dbReference type="EMBL" id="JARJLM010000219">
    <property type="protein sequence ID" value="MDF3833850.1"/>
    <property type="molecule type" value="Genomic_DNA"/>
</dbReference>
<dbReference type="InterPro" id="IPR008727">
    <property type="entry name" value="PAAR_motif"/>
</dbReference>
<sequence length="86" mass="8905">MSNSIATVGDLHTHGGVILSGSPNRRINGRPIARRGDMVSCPLHGPNVIEQVMGLFKVDGEDGAATGDRTRCGAVLIGSAPARVSR</sequence>
<keyword evidence="2" id="KW-1185">Reference proteome</keyword>
<reference evidence="1 2" key="1">
    <citation type="submission" date="2023-03" db="EMBL/GenBank/DDBJ databases">
        <title>Draft assemblies of triclosan tolerant bacteria isolated from returned activated sludge.</title>
        <authorList>
            <person name="Van Hamelsveld S."/>
        </authorList>
    </citation>
    <scope>NUCLEOTIDE SEQUENCE [LARGE SCALE GENOMIC DNA]</scope>
    <source>
        <strain evidence="1 2">GW210010_S58</strain>
    </source>
</reference>
<dbReference type="Pfam" id="PF05488">
    <property type="entry name" value="PAAR_motif"/>
    <property type="match status" value="1"/>
</dbReference>
<dbReference type="Gene3D" id="2.60.200.60">
    <property type="match status" value="1"/>
</dbReference>
<dbReference type="Proteomes" id="UP001216674">
    <property type="component" value="Unassembled WGS sequence"/>
</dbReference>
<dbReference type="RefSeq" id="WP_035818270.1">
    <property type="nucleotide sequence ID" value="NZ_JARJLM010000219.1"/>
</dbReference>
<evidence type="ECO:0000313" key="2">
    <source>
        <dbReference type="Proteomes" id="UP001216674"/>
    </source>
</evidence>
<organism evidence="1 2">
    <name type="scientific">Cupriavidus basilensis</name>
    <dbReference type="NCBI Taxonomy" id="68895"/>
    <lineage>
        <taxon>Bacteria</taxon>
        <taxon>Pseudomonadati</taxon>
        <taxon>Pseudomonadota</taxon>
        <taxon>Betaproteobacteria</taxon>
        <taxon>Burkholderiales</taxon>
        <taxon>Burkholderiaceae</taxon>
        <taxon>Cupriavidus</taxon>
    </lineage>
</organism>
<name>A0ABT6AMK2_9BURK</name>
<protein>
    <submittedName>
        <fullName evidence="1">PAAR domain-containing protein</fullName>
    </submittedName>
</protein>
<gene>
    <name evidence="1" type="ORF">P3W85_12950</name>
</gene>
<comment type="caution">
    <text evidence="1">The sequence shown here is derived from an EMBL/GenBank/DDBJ whole genome shotgun (WGS) entry which is preliminary data.</text>
</comment>
<accession>A0ABT6AMK2</accession>
<dbReference type="CDD" id="cd14744">
    <property type="entry name" value="PAAR_CT_2"/>
    <property type="match status" value="1"/>
</dbReference>
<evidence type="ECO:0000313" key="1">
    <source>
        <dbReference type="EMBL" id="MDF3833850.1"/>
    </source>
</evidence>